<accession>D0NMZ4</accession>
<dbReference type="eggNOG" id="ENOG502RFQK">
    <property type="taxonomic scope" value="Eukaryota"/>
</dbReference>
<protein>
    <submittedName>
        <fullName evidence="1">Uncharacterized protein</fullName>
    </submittedName>
</protein>
<dbReference type="RefSeq" id="XP_002899541.1">
    <property type="nucleotide sequence ID" value="XM_002899495.1"/>
</dbReference>
<dbReference type="AlphaFoldDB" id="D0NMZ4"/>
<dbReference type="KEGG" id="pif:PITG_13863"/>
<reference evidence="2" key="1">
    <citation type="journal article" date="2009" name="Nature">
        <title>Genome sequence and analysis of the Irish potato famine pathogen Phytophthora infestans.</title>
        <authorList>
            <consortium name="The Broad Institute Genome Sequencing Platform"/>
            <person name="Haas B.J."/>
            <person name="Kamoun S."/>
            <person name="Zody M.C."/>
            <person name="Jiang R.H."/>
            <person name="Handsaker R.E."/>
            <person name="Cano L.M."/>
            <person name="Grabherr M."/>
            <person name="Kodira C.D."/>
            <person name="Raffaele S."/>
            <person name="Torto-Alalibo T."/>
            <person name="Bozkurt T.O."/>
            <person name="Ah-Fong A.M."/>
            <person name="Alvarado L."/>
            <person name="Anderson V.L."/>
            <person name="Armstrong M.R."/>
            <person name="Avrova A."/>
            <person name="Baxter L."/>
            <person name="Beynon J."/>
            <person name="Boevink P.C."/>
            <person name="Bollmann S.R."/>
            <person name="Bos J.I."/>
            <person name="Bulone V."/>
            <person name="Cai G."/>
            <person name="Cakir C."/>
            <person name="Carrington J.C."/>
            <person name="Chawner M."/>
            <person name="Conti L."/>
            <person name="Costanzo S."/>
            <person name="Ewan R."/>
            <person name="Fahlgren N."/>
            <person name="Fischbach M.A."/>
            <person name="Fugelstad J."/>
            <person name="Gilroy E.M."/>
            <person name="Gnerre S."/>
            <person name="Green P.J."/>
            <person name="Grenville-Briggs L.J."/>
            <person name="Griffith J."/>
            <person name="Grunwald N.J."/>
            <person name="Horn K."/>
            <person name="Horner N.R."/>
            <person name="Hu C.H."/>
            <person name="Huitema E."/>
            <person name="Jeong D.H."/>
            <person name="Jones A.M."/>
            <person name="Jones J.D."/>
            <person name="Jones R.W."/>
            <person name="Karlsson E.K."/>
            <person name="Kunjeti S.G."/>
            <person name="Lamour K."/>
            <person name="Liu Z."/>
            <person name="Ma L."/>
            <person name="Maclean D."/>
            <person name="Chibucos M.C."/>
            <person name="McDonald H."/>
            <person name="McWalters J."/>
            <person name="Meijer H.J."/>
            <person name="Morgan W."/>
            <person name="Morris P.F."/>
            <person name="Munro C.A."/>
            <person name="O'Neill K."/>
            <person name="Ospina-Giraldo M."/>
            <person name="Pinzon A."/>
            <person name="Pritchard L."/>
            <person name="Ramsahoye B."/>
            <person name="Ren Q."/>
            <person name="Restrepo S."/>
            <person name="Roy S."/>
            <person name="Sadanandom A."/>
            <person name="Savidor A."/>
            <person name="Schornack S."/>
            <person name="Schwartz D.C."/>
            <person name="Schumann U.D."/>
            <person name="Schwessinger B."/>
            <person name="Seyer L."/>
            <person name="Sharpe T."/>
            <person name="Silvar C."/>
            <person name="Song J."/>
            <person name="Studholme D.J."/>
            <person name="Sykes S."/>
            <person name="Thines M."/>
            <person name="van de Vondervoort P.J."/>
            <person name="Phuntumart V."/>
            <person name="Wawra S."/>
            <person name="Weide R."/>
            <person name="Win J."/>
            <person name="Young C."/>
            <person name="Zhou S."/>
            <person name="Fry W."/>
            <person name="Meyers B.C."/>
            <person name="van West P."/>
            <person name="Ristaino J."/>
            <person name="Govers F."/>
            <person name="Birch P.R."/>
            <person name="Whisson S.C."/>
            <person name="Judelson H.S."/>
            <person name="Nusbaum C."/>
        </authorList>
    </citation>
    <scope>NUCLEOTIDE SEQUENCE [LARGE SCALE GENOMIC DNA]</scope>
    <source>
        <strain evidence="2">T30-4</strain>
    </source>
</reference>
<organism evidence="1 2">
    <name type="scientific">Phytophthora infestans (strain T30-4)</name>
    <name type="common">Potato late blight agent</name>
    <dbReference type="NCBI Taxonomy" id="403677"/>
    <lineage>
        <taxon>Eukaryota</taxon>
        <taxon>Sar</taxon>
        <taxon>Stramenopiles</taxon>
        <taxon>Oomycota</taxon>
        <taxon>Peronosporomycetes</taxon>
        <taxon>Peronosporales</taxon>
        <taxon>Peronosporaceae</taxon>
        <taxon>Phytophthora</taxon>
    </lineage>
</organism>
<dbReference type="VEuPathDB" id="FungiDB:PITG_13863"/>
<dbReference type="EMBL" id="DS028147">
    <property type="protein sequence ID" value="EEY61901.1"/>
    <property type="molecule type" value="Genomic_DNA"/>
</dbReference>
<keyword evidence="2" id="KW-1185">Reference proteome</keyword>
<dbReference type="OrthoDB" id="117059at2759"/>
<sequence length="140" mass="15772">MLIPQPIFEKIRHRCTTTGDTFENVVATVKCCLKPKTLKNLATYVLKKPLASVTDADVMNTVKARCHTFKNEFVPDVASLFRQKLKMDLSVDDCDARVFRYYEDFNGIVEDNGLQKLIGTGNESEAGCKSRLKAHCRILA</sequence>
<gene>
    <name evidence="1" type="ORF">PITG_13863</name>
</gene>
<evidence type="ECO:0000313" key="1">
    <source>
        <dbReference type="EMBL" id="EEY61901.1"/>
    </source>
</evidence>
<dbReference type="OMA" id="KARCHTF"/>
<proteinExistence type="predicted"/>
<dbReference type="GeneID" id="9461490"/>
<dbReference type="HOGENOM" id="CLU_000384_17_2_1"/>
<dbReference type="InParanoid" id="D0NMZ4"/>
<dbReference type="Proteomes" id="UP000006643">
    <property type="component" value="Unassembled WGS sequence"/>
</dbReference>
<evidence type="ECO:0000313" key="2">
    <source>
        <dbReference type="Proteomes" id="UP000006643"/>
    </source>
</evidence>
<name>D0NMZ4_PHYIT</name>